<sequence length="290" mass="33630">MKLKILIICVLSVNAVCYSQNKEIKGEVRHFEDNEPLTYVNIGIANKTVGTVSNKNGLFYLSLNEKVKQNDTVVFSFIGYRTERYLISELNDKNNIILLQPENTELDEVVVSSKKIKLKSKKIGRTSKGLGLTHMNFYSYYEEDVDDRLSKERGMKLKIRRNCHIKDLNFKITSNDFTSLKFRVNFYKIEDGLPTELLIEKNIVFEVKDNFLGWFEVDLEPYEIYLKEDIEDVAVTIQWLESVKKDEKSKYFSISTAASPLNTAYFREKAMDTWTTGGQSLSFYLNAMCE</sequence>
<keyword evidence="2" id="KW-1185">Reference proteome</keyword>
<gene>
    <name evidence="1" type="ORF">I595_3305</name>
</gene>
<proteinExistence type="predicted"/>
<dbReference type="Pfam" id="PF13715">
    <property type="entry name" value="CarbopepD_reg_2"/>
    <property type="match status" value="1"/>
</dbReference>
<reference evidence="1 2" key="1">
    <citation type="submission" date="2015-09" db="EMBL/GenBank/DDBJ databases">
        <title>Genome sequence of the marine flavobacterium Croceitalea dokdonensis DOKDO 023 that contains proton- and sodium-pumping rhodopsins.</title>
        <authorList>
            <person name="Kwon S.-K."/>
            <person name="Lee H.K."/>
            <person name="Kwak M.-J."/>
            <person name="Kim J.F."/>
        </authorList>
    </citation>
    <scope>NUCLEOTIDE SEQUENCE [LARGE SCALE GENOMIC DNA]</scope>
    <source>
        <strain evidence="1 2">DOKDO 023</strain>
    </source>
</reference>
<comment type="caution">
    <text evidence="1">The sequence shown here is derived from an EMBL/GenBank/DDBJ whole genome shotgun (WGS) entry which is preliminary data.</text>
</comment>
<protein>
    <submittedName>
        <fullName evidence="1">Putative outer membrane protein</fullName>
    </submittedName>
</protein>
<dbReference type="EMBL" id="LDJX01000008">
    <property type="protein sequence ID" value="KPM30484.1"/>
    <property type="molecule type" value="Genomic_DNA"/>
</dbReference>
<evidence type="ECO:0000313" key="1">
    <source>
        <dbReference type="EMBL" id="KPM30484.1"/>
    </source>
</evidence>
<accession>A0A0N8H3G2</accession>
<dbReference type="OrthoDB" id="848221at2"/>
<dbReference type="RefSeq" id="WP_054560284.1">
    <property type="nucleotide sequence ID" value="NZ_LDJX01000008.1"/>
</dbReference>
<dbReference type="Proteomes" id="UP000050280">
    <property type="component" value="Unassembled WGS sequence"/>
</dbReference>
<dbReference type="InterPro" id="IPR008969">
    <property type="entry name" value="CarboxyPept-like_regulatory"/>
</dbReference>
<organism evidence="1 2">
    <name type="scientific">Croceitalea dokdonensis DOKDO 023</name>
    <dbReference type="NCBI Taxonomy" id="1300341"/>
    <lineage>
        <taxon>Bacteria</taxon>
        <taxon>Pseudomonadati</taxon>
        <taxon>Bacteroidota</taxon>
        <taxon>Flavobacteriia</taxon>
        <taxon>Flavobacteriales</taxon>
        <taxon>Flavobacteriaceae</taxon>
        <taxon>Croceitalea</taxon>
    </lineage>
</organism>
<name>A0A0N8H3G2_9FLAO</name>
<evidence type="ECO:0000313" key="2">
    <source>
        <dbReference type="Proteomes" id="UP000050280"/>
    </source>
</evidence>
<dbReference type="SUPFAM" id="SSF49464">
    <property type="entry name" value="Carboxypeptidase regulatory domain-like"/>
    <property type="match status" value="1"/>
</dbReference>
<dbReference type="AlphaFoldDB" id="A0A0N8H3G2"/>
<dbReference type="STRING" id="1300341.I595_3305"/>